<gene>
    <name evidence="2" type="ORF">QE417_004333</name>
</gene>
<feature type="transmembrane region" description="Helical" evidence="1">
    <location>
        <begin position="145"/>
        <end position="169"/>
    </location>
</feature>
<sequence length="287" mass="32876">MQQTNIQFSKSRQVDDVVSDSIDFLKQNFKPLLRTYFTICGLFVVASMVMGIVHYFQMRAHIGDVGSMFSIAYLIYVFFSMMSITALFVTTLSYLAVYRDKQNQTPTVEEVWGYFKYYFLKSFGVLLIIFIISCIGLIFCAIPGIYLFTVLSLMLPIIILENTTIGYAFDRCFQIIKNSFWTVFGSMFVMSIILTAAYIAALIPVMLFVQLFAMISGSSFQTLYYLPMLVLSHAIQFLYVLPIIALAFNYFSLTEQREGTSLRERIEAFGTVKEQKDDNSISSSEEY</sequence>
<feature type="transmembrane region" description="Helical" evidence="1">
    <location>
        <begin position="68"/>
        <end position="97"/>
    </location>
</feature>
<organism evidence="2 3">
    <name type="scientific">Mucilaginibacter terrae</name>
    <dbReference type="NCBI Taxonomy" id="1955052"/>
    <lineage>
        <taxon>Bacteria</taxon>
        <taxon>Pseudomonadati</taxon>
        <taxon>Bacteroidota</taxon>
        <taxon>Sphingobacteriia</taxon>
        <taxon>Sphingobacteriales</taxon>
        <taxon>Sphingobacteriaceae</taxon>
        <taxon>Mucilaginibacter</taxon>
    </lineage>
</organism>
<keyword evidence="3" id="KW-1185">Reference proteome</keyword>
<keyword evidence="1" id="KW-0812">Transmembrane</keyword>
<name>A0ABU3H0P5_9SPHI</name>
<feature type="transmembrane region" description="Helical" evidence="1">
    <location>
        <begin position="224"/>
        <end position="248"/>
    </location>
</feature>
<keyword evidence="1" id="KW-0472">Membrane</keyword>
<accession>A0ABU3H0P5</accession>
<dbReference type="RefSeq" id="WP_311953604.1">
    <property type="nucleotide sequence ID" value="NZ_JAVLVU010000001.1"/>
</dbReference>
<reference evidence="3" key="1">
    <citation type="submission" date="2023-07" db="EMBL/GenBank/DDBJ databases">
        <title>Functional and genomic diversity of the sorghum phyllosphere microbiome.</title>
        <authorList>
            <person name="Shade A."/>
        </authorList>
    </citation>
    <scope>NUCLEOTIDE SEQUENCE [LARGE SCALE GENOMIC DNA]</scope>
    <source>
        <strain evidence="3">SORGH_AS_0422</strain>
    </source>
</reference>
<feature type="transmembrane region" description="Helical" evidence="1">
    <location>
        <begin position="181"/>
        <end position="212"/>
    </location>
</feature>
<feature type="transmembrane region" description="Helical" evidence="1">
    <location>
        <begin position="118"/>
        <end position="139"/>
    </location>
</feature>
<comment type="caution">
    <text evidence="2">The sequence shown here is derived from an EMBL/GenBank/DDBJ whole genome shotgun (WGS) entry which is preliminary data.</text>
</comment>
<keyword evidence="1" id="KW-1133">Transmembrane helix</keyword>
<protein>
    <recommendedName>
        <fullName evidence="4">Glycerophosphoryl diester phosphodiesterase membrane domain-containing protein</fullName>
    </recommendedName>
</protein>
<dbReference type="EMBL" id="JAVLVU010000001">
    <property type="protein sequence ID" value="MDT3405261.1"/>
    <property type="molecule type" value="Genomic_DNA"/>
</dbReference>
<evidence type="ECO:0000313" key="2">
    <source>
        <dbReference type="EMBL" id="MDT3405261.1"/>
    </source>
</evidence>
<feature type="transmembrane region" description="Helical" evidence="1">
    <location>
        <begin position="36"/>
        <end position="56"/>
    </location>
</feature>
<dbReference type="Proteomes" id="UP001258315">
    <property type="component" value="Unassembled WGS sequence"/>
</dbReference>
<evidence type="ECO:0008006" key="4">
    <source>
        <dbReference type="Google" id="ProtNLM"/>
    </source>
</evidence>
<evidence type="ECO:0000256" key="1">
    <source>
        <dbReference type="SAM" id="Phobius"/>
    </source>
</evidence>
<evidence type="ECO:0000313" key="3">
    <source>
        <dbReference type="Proteomes" id="UP001258315"/>
    </source>
</evidence>
<proteinExistence type="predicted"/>